<dbReference type="PRINTS" id="PR00081">
    <property type="entry name" value="GDHRDH"/>
</dbReference>
<dbReference type="EMBL" id="JARBDR010000018">
    <property type="protein sequence ID" value="KAJ8322356.1"/>
    <property type="molecule type" value="Genomic_DNA"/>
</dbReference>
<keyword evidence="2" id="KW-0521">NADP</keyword>
<comment type="caution">
    <text evidence="3">The sequence shown here is derived from an EMBL/GenBank/DDBJ whole genome shotgun (WGS) entry which is preliminary data.</text>
</comment>
<dbReference type="PANTHER" id="PTHR44252">
    <property type="entry name" value="D-ERYTHRULOSE REDUCTASE"/>
    <property type="match status" value="1"/>
</dbReference>
<proteinExistence type="inferred from homology"/>
<dbReference type="InterPro" id="IPR051737">
    <property type="entry name" value="L-xylulose/Carbonyl_redctase"/>
</dbReference>
<evidence type="ECO:0000313" key="4">
    <source>
        <dbReference type="Proteomes" id="UP001217089"/>
    </source>
</evidence>
<dbReference type="Gene3D" id="3.40.50.720">
    <property type="entry name" value="NAD(P)-binding Rossmann-like Domain"/>
    <property type="match status" value="1"/>
</dbReference>
<protein>
    <recommendedName>
        <fullName evidence="5">L-xylulose reductase</fullName>
    </recommendedName>
</protein>
<dbReference type="NCBIfam" id="NF005559">
    <property type="entry name" value="PRK07231.1"/>
    <property type="match status" value="1"/>
</dbReference>
<dbReference type="PRINTS" id="PR00080">
    <property type="entry name" value="SDRFAMILY"/>
</dbReference>
<gene>
    <name evidence="3" type="ORF">KUTeg_000827</name>
</gene>
<dbReference type="PANTHER" id="PTHR44252:SF3">
    <property type="entry name" value="D-ERYTHRULOSE REDUCTASE-RELATED"/>
    <property type="match status" value="1"/>
</dbReference>
<organism evidence="3 4">
    <name type="scientific">Tegillarca granosa</name>
    <name type="common">Malaysian cockle</name>
    <name type="synonym">Anadara granosa</name>
    <dbReference type="NCBI Taxonomy" id="220873"/>
    <lineage>
        <taxon>Eukaryota</taxon>
        <taxon>Metazoa</taxon>
        <taxon>Spiralia</taxon>
        <taxon>Lophotrochozoa</taxon>
        <taxon>Mollusca</taxon>
        <taxon>Bivalvia</taxon>
        <taxon>Autobranchia</taxon>
        <taxon>Pteriomorphia</taxon>
        <taxon>Arcoida</taxon>
        <taxon>Arcoidea</taxon>
        <taxon>Arcidae</taxon>
        <taxon>Tegillarca</taxon>
    </lineage>
</organism>
<dbReference type="InterPro" id="IPR002347">
    <property type="entry name" value="SDR_fam"/>
</dbReference>
<name>A0ABQ9FYM1_TEGGR</name>
<evidence type="ECO:0000313" key="3">
    <source>
        <dbReference type="EMBL" id="KAJ8322356.1"/>
    </source>
</evidence>
<keyword evidence="4" id="KW-1185">Reference proteome</keyword>
<evidence type="ECO:0000256" key="2">
    <source>
        <dbReference type="ARBA" id="ARBA00022857"/>
    </source>
</evidence>
<dbReference type="Pfam" id="PF13561">
    <property type="entry name" value="adh_short_C2"/>
    <property type="match status" value="1"/>
</dbReference>
<evidence type="ECO:0000256" key="1">
    <source>
        <dbReference type="ARBA" id="ARBA00006484"/>
    </source>
</evidence>
<dbReference type="Proteomes" id="UP001217089">
    <property type="component" value="Unassembled WGS sequence"/>
</dbReference>
<reference evidence="3 4" key="1">
    <citation type="submission" date="2022-12" db="EMBL/GenBank/DDBJ databases">
        <title>Chromosome-level genome of Tegillarca granosa.</title>
        <authorList>
            <person name="Kim J."/>
        </authorList>
    </citation>
    <scope>NUCLEOTIDE SEQUENCE [LARGE SCALE GENOMIC DNA]</scope>
    <source>
        <strain evidence="3">Teg-2019</strain>
        <tissue evidence="3">Adductor muscle</tissue>
    </source>
</reference>
<dbReference type="SUPFAM" id="SSF51735">
    <property type="entry name" value="NAD(P)-binding Rossmann-fold domains"/>
    <property type="match status" value="1"/>
</dbReference>
<evidence type="ECO:0008006" key="5">
    <source>
        <dbReference type="Google" id="ProtNLM"/>
    </source>
</evidence>
<dbReference type="InterPro" id="IPR036291">
    <property type="entry name" value="NAD(P)-bd_dom_sf"/>
</dbReference>
<comment type="similarity">
    <text evidence="1">Belongs to the short-chain dehydrogenases/reductases (SDR) family.</text>
</comment>
<sequence>MAGRFEGKTGLVTGGSRGIGKAIVKALINEGAKVYALGKSKENLEKLQSDIPTVNTVQADVTDWDSTRKAVEKLGIIDFLVNNAGTNMPHKKCIDIEKSAFDKVLDTNFKGSFNIAQVVSKGMVSAGRPGVIINMSSIYGLKSHTKNLPYSVSKAMMEMLTKVMALELGPHKIRVNSINPTYIRTGMAEKFMNNKEFIDPILQRHPIGHFGEVKDVVNATLWLLSDEAAMVTGTSLPVDGGFLIS</sequence>
<accession>A0ABQ9FYM1</accession>